<evidence type="ECO:0000313" key="2">
    <source>
        <dbReference type="EMBL" id="KAK4447597.1"/>
    </source>
</evidence>
<dbReference type="Proteomes" id="UP001321760">
    <property type="component" value="Unassembled WGS sequence"/>
</dbReference>
<reference evidence="2" key="1">
    <citation type="journal article" date="2023" name="Mol. Phylogenet. Evol.">
        <title>Genome-scale phylogeny and comparative genomics of the fungal order Sordariales.</title>
        <authorList>
            <person name="Hensen N."/>
            <person name="Bonometti L."/>
            <person name="Westerberg I."/>
            <person name="Brannstrom I.O."/>
            <person name="Guillou S."/>
            <person name="Cros-Aarteil S."/>
            <person name="Calhoun S."/>
            <person name="Haridas S."/>
            <person name="Kuo A."/>
            <person name="Mondo S."/>
            <person name="Pangilinan J."/>
            <person name="Riley R."/>
            <person name="LaButti K."/>
            <person name="Andreopoulos B."/>
            <person name="Lipzen A."/>
            <person name="Chen C."/>
            <person name="Yan M."/>
            <person name="Daum C."/>
            <person name="Ng V."/>
            <person name="Clum A."/>
            <person name="Steindorff A."/>
            <person name="Ohm R.A."/>
            <person name="Martin F."/>
            <person name="Silar P."/>
            <person name="Natvig D.O."/>
            <person name="Lalanne C."/>
            <person name="Gautier V."/>
            <person name="Ament-Velasquez S.L."/>
            <person name="Kruys A."/>
            <person name="Hutchinson M.I."/>
            <person name="Powell A.J."/>
            <person name="Barry K."/>
            <person name="Miller A.N."/>
            <person name="Grigoriev I.V."/>
            <person name="Debuchy R."/>
            <person name="Gladieux P."/>
            <person name="Hiltunen Thoren M."/>
            <person name="Johannesson H."/>
        </authorList>
    </citation>
    <scope>NUCLEOTIDE SEQUENCE</scope>
    <source>
        <strain evidence="2">PSN243</strain>
    </source>
</reference>
<evidence type="ECO:0000313" key="3">
    <source>
        <dbReference type="Proteomes" id="UP001321760"/>
    </source>
</evidence>
<accession>A0AAV9GI29</accession>
<name>A0AAV9GI29_9PEZI</name>
<feature type="region of interest" description="Disordered" evidence="1">
    <location>
        <begin position="304"/>
        <end position="329"/>
    </location>
</feature>
<dbReference type="AlphaFoldDB" id="A0AAV9GI29"/>
<protein>
    <submittedName>
        <fullName evidence="2">Uncharacterized protein</fullName>
    </submittedName>
</protein>
<evidence type="ECO:0000256" key="1">
    <source>
        <dbReference type="SAM" id="MobiDB-lite"/>
    </source>
</evidence>
<dbReference type="PROSITE" id="PS51257">
    <property type="entry name" value="PROKAR_LIPOPROTEIN"/>
    <property type="match status" value="1"/>
</dbReference>
<reference evidence="2" key="2">
    <citation type="submission" date="2023-05" db="EMBL/GenBank/DDBJ databases">
        <authorList>
            <consortium name="Lawrence Berkeley National Laboratory"/>
            <person name="Steindorff A."/>
            <person name="Hensen N."/>
            <person name="Bonometti L."/>
            <person name="Westerberg I."/>
            <person name="Brannstrom I.O."/>
            <person name="Guillou S."/>
            <person name="Cros-Aarteil S."/>
            <person name="Calhoun S."/>
            <person name="Haridas S."/>
            <person name="Kuo A."/>
            <person name="Mondo S."/>
            <person name="Pangilinan J."/>
            <person name="Riley R."/>
            <person name="Labutti K."/>
            <person name="Andreopoulos B."/>
            <person name="Lipzen A."/>
            <person name="Chen C."/>
            <person name="Yanf M."/>
            <person name="Daum C."/>
            <person name="Ng V."/>
            <person name="Clum A."/>
            <person name="Ohm R."/>
            <person name="Martin F."/>
            <person name="Silar P."/>
            <person name="Natvig D."/>
            <person name="Lalanne C."/>
            <person name="Gautier V."/>
            <person name="Ament-Velasquez S.L."/>
            <person name="Kruys A."/>
            <person name="Hutchinson M.I."/>
            <person name="Powell A.J."/>
            <person name="Barry K."/>
            <person name="Miller A.N."/>
            <person name="Grigoriev I.V."/>
            <person name="Debuchy R."/>
            <person name="Gladieux P."/>
            <person name="Thoren M.H."/>
            <person name="Johannesson H."/>
        </authorList>
    </citation>
    <scope>NUCLEOTIDE SEQUENCE</scope>
    <source>
        <strain evidence="2">PSN243</strain>
    </source>
</reference>
<comment type="caution">
    <text evidence="2">The sequence shown here is derived from an EMBL/GenBank/DDBJ whole genome shotgun (WGS) entry which is preliminary data.</text>
</comment>
<keyword evidence="3" id="KW-1185">Reference proteome</keyword>
<feature type="region of interest" description="Disordered" evidence="1">
    <location>
        <begin position="47"/>
        <end position="67"/>
    </location>
</feature>
<gene>
    <name evidence="2" type="ORF">QBC34DRAFT_409084</name>
</gene>
<dbReference type="CDD" id="cd23703">
    <property type="entry name" value="mS26_PET12"/>
    <property type="match status" value="1"/>
</dbReference>
<dbReference type="InterPro" id="IPR058940">
    <property type="entry name" value="mS26_fungi"/>
</dbReference>
<sequence length="329" mass="35840">MPSHLPKTALSGVLSSSTSCLRASSSTTIPASVAWSARCQSRNAVSPFSTTSAAANVPKPPESPKFIRIPVPPQTLEEREPPIRGHLPVPRDIFPRRDGHLKLEPGYVEAATKVSKAEKAGVPPKSESEARHRVEAAVRREAFAAGLKGLWERKDVQIRQAKARTAKRISINKKASMKPERPDEILTRSTFGPPSVLDTAVRLDPLRFERAKEARERHEAITAAKAEARRDALTQLYVAAGDFIVDEQELEERINKIFGPNAFPSAAGILGDSKSIWDTGLVPITVAEVRAEMFTGGLDTENVGYGKSAEQKTAERQKKVAEELTGGKL</sequence>
<feature type="compositionally biased region" description="Basic and acidic residues" evidence="1">
    <location>
        <begin position="309"/>
        <end position="322"/>
    </location>
</feature>
<feature type="region of interest" description="Disordered" evidence="1">
    <location>
        <begin position="76"/>
        <end position="95"/>
    </location>
</feature>
<proteinExistence type="predicted"/>
<dbReference type="EMBL" id="MU865948">
    <property type="protein sequence ID" value="KAK4447597.1"/>
    <property type="molecule type" value="Genomic_DNA"/>
</dbReference>
<organism evidence="2 3">
    <name type="scientific">Podospora aff. communis PSN243</name>
    <dbReference type="NCBI Taxonomy" id="3040156"/>
    <lineage>
        <taxon>Eukaryota</taxon>
        <taxon>Fungi</taxon>
        <taxon>Dikarya</taxon>
        <taxon>Ascomycota</taxon>
        <taxon>Pezizomycotina</taxon>
        <taxon>Sordariomycetes</taxon>
        <taxon>Sordariomycetidae</taxon>
        <taxon>Sordariales</taxon>
        <taxon>Podosporaceae</taxon>
        <taxon>Podospora</taxon>
    </lineage>
</organism>